<protein>
    <submittedName>
        <fullName evidence="3">Uncharacterized protein</fullName>
    </submittedName>
</protein>
<reference evidence="3 4" key="1">
    <citation type="submission" date="2024-10" db="EMBL/GenBank/DDBJ databases">
        <authorList>
            <person name="Kim D."/>
        </authorList>
    </citation>
    <scope>NUCLEOTIDE SEQUENCE [LARGE SCALE GENOMIC DNA]</scope>
    <source>
        <strain evidence="3">Taebaek</strain>
    </source>
</reference>
<gene>
    <name evidence="3" type="ORF">niasHS_000846</name>
</gene>
<dbReference type="AlphaFoldDB" id="A0ABD2KLM4"/>
<dbReference type="Proteomes" id="UP001620645">
    <property type="component" value="Unassembled WGS sequence"/>
</dbReference>
<accession>A0ABD2KLM4</accession>
<name>A0ABD2KLM4_HETSC</name>
<keyword evidence="1" id="KW-0472">Membrane</keyword>
<evidence type="ECO:0000256" key="2">
    <source>
        <dbReference type="SAM" id="SignalP"/>
    </source>
</evidence>
<feature type="chain" id="PRO_5044814700" evidence="2">
    <location>
        <begin position="25"/>
        <end position="210"/>
    </location>
</feature>
<keyword evidence="1" id="KW-0812">Transmembrane</keyword>
<proteinExistence type="predicted"/>
<feature type="signal peptide" evidence="2">
    <location>
        <begin position="1"/>
        <end position="24"/>
    </location>
</feature>
<feature type="transmembrane region" description="Helical" evidence="1">
    <location>
        <begin position="171"/>
        <end position="190"/>
    </location>
</feature>
<evidence type="ECO:0000256" key="1">
    <source>
        <dbReference type="SAM" id="Phobius"/>
    </source>
</evidence>
<organism evidence="3 4">
    <name type="scientific">Heterodera schachtii</name>
    <name type="common">Sugarbeet cyst nematode worm</name>
    <name type="synonym">Tylenchus schachtii</name>
    <dbReference type="NCBI Taxonomy" id="97005"/>
    <lineage>
        <taxon>Eukaryota</taxon>
        <taxon>Metazoa</taxon>
        <taxon>Ecdysozoa</taxon>
        <taxon>Nematoda</taxon>
        <taxon>Chromadorea</taxon>
        <taxon>Rhabditida</taxon>
        <taxon>Tylenchina</taxon>
        <taxon>Tylenchomorpha</taxon>
        <taxon>Tylenchoidea</taxon>
        <taxon>Heteroderidae</taxon>
        <taxon>Heteroderinae</taxon>
        <taxon>Heterodera</taxon>
    </lineage>
</organism>
<keyword evidence="4" id="KW-1185">Reference proteome</keyword>
<comment type="caution">
    <text evidence="3">The sequence shown here is derived from an EMBL/GenBank/DDBJ whole genome shotgun (WGS) entry which is preliminary data.</text>
</comment>
<evidence type="ECO:0000313" key="3">
    <source>
        <dbReference type="EMBL" id="KAL3103852.1"/>
    </source>
</evidence>
<dbReference type="EMBL" id="JBICCN010000009">
    <property type="protein sequence ID" value="KAL3103852.1"/>
    <property type="molecule type" value="Genomic_DNA"/>
</dbReference>
<sequence>MAATVASIVLQLLILGTVVHLSYEFECTHSFRHANHKNGDPFPPGFKEIFENKWHHDSLKDYNAKDHEHCRESHVHGCNTVTCTQTDGSELFRINGCQSPSGVCSPDDFKPFCNPPNIFRCTPSCQGAHCNNKKELIQPPQPKKTTLTIHIESMPISGATGAMPTTAIRTASAKLIIAIICNGVLLLTMLGHHNAGKKRMPKNMAIVQIQ</sequence>
<evidence type="ECO:0000313" key="4">
    <source>
        <dbReference type="Proteomes" id="UP001620645"/>
    </source>
</evidence>
<keyword evidence="2" id="KW-0732">Signal</keyword>
<keyword evidence="1" id="KW-1133">Transmembrane helix</keyword>